<dbReference type="AlphaFoldDB" id="A0A2T4VWJ3"/>
<evidence type="ECO:0000313" key="2">
    <source>
        <dbReference type="Proteomes" id="UP000240811"/>
    </source>
</evidence>
<name>A0A2T4VWJ3_9HYPH</name>
<organism evidence="1 2">
    <name type="scientific">Candidatus Liberibacter europaeus</name>
    <dbReference type="NCBI Taxonomy" id="744859"/>
    <lineage>
        <taxon>Bacteria</taxon>
        <taxon>Pseudomonadati</taxon>
        <taxon>Pseudomonadota</taxon>
        <taxon>Alphaproteobacteria</taxon>
        <taxon>Hyphomicrobiales</taxon>
        <taxon>Rhizobiaceae</taxon>
        <taxon>Liberibacter</taxon>
    </lineage>
</organism>
<proteinExistence type="predicted"/>
<protein>
    <submittedName>
        <fullName evidence="1">Uncharacterized protein</fullName>
    </submittedName>
</protein>
<dbReference type="EMBL" id="PSQJ01000007">
    <property type="protein sequence ID" value="PTL86142.1"/>
    <property type="molecule type" value="Genomic_DNA"/>
</dbReference>
<reference evidence="2" key="1">
    <citation type="submission" date="2018-02" db="EMBL/GenBank/DDBJ databases">
        <title>Genome sequence of Candidatus Liberibacter europaeus.</title>
        <authorList>
            <person name="Frampton R.A."/>
            <person name="Thompson S.M."/>
            <person name="David C."/>
            <person name="Addison S.M."/>
            <person name="Smith G.R."/>
        </authorList>
    </citation>
    <scope>NUCLEOTIDE SEQUENCE [LARGE SCALE GENOMIC DNA]</scope>
</reference>
<evidence type="ECO:0000313" key="1">
    <source>
        <dbReference type="EMBL" id="PTL86142.1"/>
    </source>
</evidence>
<dbReference type="Pfam" id="PF10926">
    <property type="entry name" value="DUF2800"/>
    <property type="match status" value="1"/>
</dbReference>
<dbReference type="InterPro" id="IPR021229">
    <property type="entry name" value="DUF2800"/>
</dbReference>
<dbReference type="Proteomes" id="UP000240811">
    <property type="component" value="Unassembled WGS sequence"/>
</dbReference>
<comment type="caution">
    <text evidence="1">The sequence shown here is derived from an EMBL/GenBank/DDBJ whole genome shotgun (WGS) entry which is preliminary data.</text>
</comment>
<accession>A0A2T4VWJ3</accession>
<gene>
    <name evidence="1" type="ORF">C4617_05085</name>
</gene>
<sequence length="176" mass="20648">MNNVIPFKSRTELNLEQLSDKELAEVYEYSLECKKWANEVEEVVQARILKERKDIIPNMKLVVIRKSPRKWNAKYIDEIHEIVGDKFYQQKRLMVSEAERLVTKGELSQEQLSKLREYMISSGSDAYGLVPIEAEKPSVFENQNIDTLIYQKNHKISSQNTKKVLDNNTTTEDYLF</sequence>